<keyword evidence="2" id="KW-0255">Endonuclease</keyword>
<keyword evidence="2" id="KW-0378">Hydrolase</keyword>
<organism evidence="2 3">
    <name type="scientific">Streptomyces kasugaensis</name>
    <dbReference type="NCBI Taxonomy" id="1946"/>
    <lineage>
        <taxon>Bacteria</taxon>
        <taxon>Bacillati</taxon>
        <taxon>Actinomycetota</taxon>
        <taxon>Actinomycetes</taxon>
        <taxon>Kitasatosporales</taxon>
        <taxon>Streptomycetaceae</taxon>
        <taxon>Streptomyces</taxon>
    </lineage>
</organism>
<keyword evidence="3" id="KW-1185">Reference proteome</keyword>
<dbReference type="GO" id="GO:0004519">
    <property type="term" value="F:endonuclease activity"/>
    <property type="evidence" value="ECO:0007669"/>
    <property type="project" value="UniProtKB-KW"/>
</dbReference>
<protein>
    <submittedName>
        <fullName evidence="2">HNH endonuclease</fullName>
    </submittedName>
</protein>
<dbReference type="InterPro" id="IPR002711">
    <property type="entry name" value="HNH"/>
</dbReference>
<dbReference type="CDD" id="cd00085">
    <property type="entry name" value="HNHc"/>
    <property type="match status" value="1"/>
</dbReference>
<gene>
    <name evidence="2" type="ORF">EYS09_12725</name>
</gene>
<dbReference type="Proteomes" id="UP000292452">
    <property type="component" value="Unassembled WGS sequence"/>
</dbReference>
<feature type="domain" description="HNH nuclease" evidence="1">
    <location>
        <begin position="231"/>
        <end position="284"/>
    </location>
</feature>
<dbReference type="AlphaFoldDB" id="A0A4Q9HWI7"/>
<accession>A0A4Q9HWI7</accession>
<dbReference type="InterPro" id="IPR003615">
    <property type="entry name" value="HNH_nuc"/>
</dbReference>
<dbReference type="SMART" id="SM00507">
    <property type="entry name" value="HNHc"/>
    <property type="match status" value="1"/>
</dbReference>
<comment type="caution">
    <text evidence="2">The sequence shown here is derived from an EMBL/GenBank/DDBJ whole genome shotgun (WGS) entry which is preliminary data.</text>
</comment>
<dbReference type="GO" id="GO:0003676">
    <property type="term" value="F:nucleic acid binding"/>
    <property type="evidence" value="ECO:0007669"/>
    <property type="project" value="InterPro"/>
</dbReference>
<dbReference type="Pfam" id="PF01844">
    <property type="entry name" value="HNH"/>
    <property type="match status" value="1"/>
</dbReference>
<dbReference type="RefSeq" id="WP_131123279.1">
    <property type="nucleotide sequence ID" value="NZ_SIXH01000086.1"/>
</dbReference>
<dbReference type="Gene3D" id="1.10.30.50">
    <property type="match status" value="1"/>
</dbReference>
<evidence type="ECO:0000259" key="1">
    <source>
        <dbReference type="SMART" id="SM00507"/>
    </source>
</evidence>
<dbReference type="EMBL" id="SIXH01000086">
    <property type="protein sequence ID" value="TBO59335.1"/>
    <property type="molecule type" value="Genomic_DNA"/>
</dbReference>
<dbReference type="GO" id="GO:0008270">
    <property type="term" value="F:zinc ion binding"/>
    <property type="evidence" value="ECO:0007669"/>
    <property type="project" value="InterPro"/>
</dbReference>
<evidence type="ECO:0000313" key="2">
    <source>
        <dbReference type="EMBL" id="TBO59335.1"/>
    </source>
</evidence>
<evidence type="ECO:0000313" key="3">
    <source>
        <dbReference type="Proteomes" id="UP000292452"/>
    </source>
</evidence>
<reference evidence="2 3" key="1">
    <citation type="submission" date="2019-02" db="EMBL/GenBank/DDBJ databases">
        <title>Draft Genome Sequence of Streptomyces sp. AM-2504, identified by 16S rRNA comparative analysis as a Streptomyces Kasugaensis strain.</title>
        <authorList>
            <person name="Napolioni V."/>
            <person name="Giuliodori A.M."/>
            <person name="Spurio R."/>
            <person name="Fabbretti A."/>
        </authorList>
    </citation>
    <scope>NUCLEOTIDE SEQUENCE [LARGE SCALE GENOMIC DNA]</scope>
    <source>
        <strain evidence="2 3">AM-2504</strain>
    </source>
</reference>
<proteinExistence type="predicted"/>
<name>A0A4Q9HWI7_STRKA</name>
<sequence>MTEWRSGGGVSHALLWLLCPLSATRPYPLRLLACGAPAAVLHDQQKWKVGSVLSALDESRATCSECGAPRPRADRGTCGESLCVESARLQVAARRAREAARAAVGAPRCHRCDEPHGRASWALYCVRCAEEVDESRRVERRKQSERDRQDAARKICQGPKCSEPVGLSGGRDRLYCSDPCRRAAEHVRKRARTKPEPVPCRRCGQPVVLKFRDGVCSSCQKKQRTAARRVTVQREVRKAHGDAGCFHCSAPLPEGGVIDHLRPISRGGLSTVANLRVVCVLCNASKKDQLMDEWSPLLPTAR</sequence>
<keyword evidence="2" id="KW-0540">Nuclease</keyword>